<comment type="caution">
    <text evidence="1">The sequence shown here is derived from an EMBL/GenBank/DDBJ whole genome shotgun (WGS) entry which is preliminary data.</text>
</comment>
<evidence type="ECO:0000313" key="1">
    <source>
        <dbReference type="EMBL" id="MDY0870404.1"/>
    </source>
</evidence>
<dbReference type="RefSeq" id="WP_320498620.1">
    <property type="nucleotide sequence ID" value="NZ_JAXCLX010000001.1"/>
</dbReference>
<protein>
    <submittedName>
        <fullName evidence="1">Uncharacterized protein</fullName>
    </submittedName>
</protein>
<accession>A0ABU5DSQ0</accession>
<reference evidence="1 2" key="1">
    <citation type="journal article" date="2013" name="Antonie Van Leeuwenhoek">
        <title>Dongia rigui sp. nov., isolated from freshwater of a large wetland in Korea.</title>
        <authorList>
            <person name="Baik K.S."/>
            <person name="Hwang Y.M."/>
            <person name="Choi J.S."/>
            <person name="Kwon J."/>
            <person name="Seong C.N."/>
        </authorList>
    </citation>
    <scope>NUCLEOTIDE SEQUENCE [LARGE SCALE GENOMIC DNA]</scope>
    <source>
        <strain evidence="1 2">04SU4-P</strain>
    </source>
</reference>
<dbReference type="Proteomes" id="UP001271769">
    <property type="component" value="Unassembled WGS sequence"/>
</dbReference>
<gene>
    <name evidence="1" type="ORF">SMD31_00635</name>
</gene>
<sequence>MPAHADVSVSRRDCDRLVKYQQAPGVEYQAGVDAHGRPVAPADLGGGYNIKPPETIIIPIEVLIQDRFHIPSNSALWNAKAQVGVVTVKGDQVYYEGQLLGEQETAALEQLCREQMPAQ</sequence>
<dbReference type="EMBL" id="JAXCLX010000001">
    <property type="protein sequence ID" value="MDY0870404.1"/>
    <property type="molecule type" value="Genomic_DNA"/>
</dbReference>
<name>A0ABU5DSQ0_9PROT</name>
<proteinExistence type="predicted"/>
<keyword evidence="2" id="KW-1185">Reference proteome</keyword>
<organism evidence="1 2">
    <name type="scientific">Dongia rigui</name>
    <dbReference type="NCBI Taxonomy" id="940149"/>
    <lineage>
        <taxon>Bacteria</taxon>
        <taxon>Pseudomonadati</taxon>
        <taxon>Pseudomonadota</taxon>
        <taxon>Alphaproteobacteria</taxon>
        <taxon>Rhodospirillales</taxon>
        <taxon>Dongiaceae</taxon>
        <taxon>Dongia</taxon>
    </lineage>
</organism>
<evidence type="ECO:0000313" key="2">
    <source>
        <dbReference type="Proteomes" id="UP001271769"/>
    </source>
</evidence>